<dbReference type="PANTHER" id="PTHR38730:SF1">
    <property type="entry name" value="SLL7028 PROTEIN"/>
    <property type="match status" value="1"/>
</dbReference>
<dbReference type="Pfam" id="PF09967">
    <property type="entry name" value="DUF2201"/>
    <property type="match status" value="1"/>
</dbReference>
<name>A0A191VYG7_9CAUD</name>
<sequence length="426" mass="47830">MSSQPMTNPSSQVAGPVGMNTNNGSASLQSADATFRSIVEDMLLTDNRFVGLTSYVLQIKFWWSEAIDTACAGAGFIFFNPKFWDKLDAERRKTVVAHEIWHLILNHLDRGEGLDPESYNIAGDYVINWHLKEDGFCVDNPFGDIDILLNGKYAGMSTEAVYAKVHKQRKQDPKSHAAPHGTPTADQIEDLIKEALNGTGKDLGQQKKQNDQARDEAVQQAKAGNGDGSTDRILASEGFKVFIQEKTYEEIFEQWLLDPLSGGKRTYLRPSRRQIAGGLRLKGKFQKRGKHNRLTHLVYALDVSGSITAKQAQQFLRSAKTLKEKLNPVLMTVILWDTKIKFEKVFKEDETLDNIRVTAGGGTNLTPVYKRLKQLNPEAAVIFTDLEVTIPPKPSWETIWFVPNLGIGDYWLQKVNYGEVYLVPEK</sequence>
<feature type="compositionally biased region" description="Basic and acidic residues" evidence="1">
    <location>
        <begin position="204"/>
        <end position="217"/>
    </location>
</feature>
<dbReference type="Proteomes" id="UP000259976">
    <property type="component" value="Segment"/>
</dbReference>
<dbReference type="EMBL" id="KU885989">
    <property type="protein sequence ID" value="ANJ20762.1"/>
    <property type="molecule type" value="Genomic_DNA"/>
</dbReference>
<organism evidence="4 5">
    <name type="scientific">Roseobacter phage RD-1410W1-01</name>
    <dbReference type="NCBI Taxonomy" id="1815984"/>
    <lineage>
        <taxon>Viruses</taxon>
        <taxon>Duplodnaviria</taxon>
        <taxon>Heunggongvirae</taxon>
        <taxon>Uroviricota</taxon>
        <taxon>Caudoviricetes</taxon>
        <taxon>Schitoviridae</taxon>
        <taxon>Rhodovirinae</taxon>
        <taxon>Aoqinvirus</taxon>
        <taxon>Aoqinvirus RD1410W101</taxon>
    </lineage>
</organism>
<keyword evidence="5" id="KW-1185">Reference proteome</keyword>
<reference evidence="4 5" key="1">
    <citation type="journal article" date="2016" name="Curr. Microbiol.">
        <title>Characterization and Complete Genome Sequences of Three N4-Like Roseobacter Phages Isolated from the South China Sea.</title>
        <authorList>
            <person name="Li B."/>
            <person name="Zhang S."/>
            <person name="Long L."/>
            <person name="Huang S."/>
        </authorList>
    </citation>
    <scope>NUCLEOTIDE SEQUENCE [LARGE SCALE GENOMIC DNA]</scope>
</reference>
<evidence type="ECO:0000313" key="4">
    <source>
        <dbReference type="EMBL" id="ANJ20762.1"/>
    </source>
</evidence>
<feature type="domain" description="Putative metallopeptidase" evidence="3">
    <location>
        <begin position="52"/>
        <end position="280"/>
    </location>
</feature>
<accession>A0A191VYG7</accession>
<evidence type="ECO:0000256" key="1">
    <source>
        <dbReference type="SAM" id="MobiDB-lite"/>
    </source>
</evidence>
<feature type="domain" description="VWA-like" evidence="2">
    <location>
        <begin position="297"/>
        <end position="404"/>
    </location>
</feature>
<dbReference type="InterPro" id="IPR025154">
    <property type="entry name" value="Put_metallopeptidase_dom"/>
</dbReference>
<feature type="region of interest" description="Disordered" evidence="1">
    <location>
        <begin position="1"/>
        <end position="21"/>
    </location>
</feature>
<dbReference type="InterPro" id="IPR018698">
    <property type="entry name" value="VWA-like_dom"/>
</dbReference>
<dbReference type="Pfam" id="PF13203">
    <property type="entry name" value="DUF2201_N"/>
    <property type="match status" value="1"/>
</dbReference>
<dbReference type="PANTHER" id="PTHR38730">
    <property type="entry name" value="SLL7028 PROTEIN"/>
    <property type="match status" value="1"/>
</dbReference>
<proteinExistence type="predicted"/>
<feature type="region of interest" description="Disordered" evidence="1">
    <location>
        <begin position="201"/>
        <end position="230"/>
    </location>
</feature>
<gene>
    <name evidence="4" type="ORF">RDp01_gp28</name>
</gene>
<protein>
    <submittedName>
        <fullName evidence="4">Metallopeptidase domain containing protein</fullName>
    </submittedName>
</protein>
<dbReference type="SUPFAM" id="SSF53300">
    <property type="entry name" value="vWA-like"/>
    <property type="match status" value="1"/>
</dbReference>
<evidence type="ECO:0000313" key="5">
    <source>
        <dbReference type="Proteomes" id="UP000259976"/>
    </source>
</evidence>
<evidence type="ECO:0000259" key="3">
    <source>
        <dbReference type="Pfam" id="PF13203"/>
    </source>
</evidence>
<evidence type="ECO:0000259" key="2">
    <source>
        <dbReference type="Pfam" id="PF09967"/>
    </source>
</evidence>
<dbReference type="InterPro" id="IPR036465">
    <property type="entry name" value="vWFA_dom_sf"/>
</dbReference>